<feature type="non-terminal residue" evidence="1">
    <location>
        <position position="113"/>
    </location>
</feature>
<organism evidence="1 2">
    <name type="scientific">Symbiodinium necroappetens</name>
    <dbReference type="NCBI Taxonomy" id="1628268"/>
    <lineage>
        <taxon>Eukaryota</taxon>
        <taxon>Sar</taxon>
        <taxon>Alveolata</taxon>
        <taxon>Dinophyceae</taxon>
        <taxon>Suessiales</taxon>
        <taxon>Symbiodiniaceae</taxon>
        <taxon>Symbiodinium</taxon>
    </lineage>
</organism>
<protein>
    <submittedName>
        <fullName evidence="1">FIS1 protein</fullName>
    </submittedName>
</protein>
<comment type="caution">
    <text evidence="1">The sequence shown here is derived from an EMBL/GenBank/DDBJ whole genome shotgun (WGS) entry which is preliminary data.</text>
</comment>
<reference evidence="1" key="1">
    <citation type="submission" date="2021-02" db="EMBL/GenBank/DDBJ databases">
        <authorList>
            <person name="Dougan E. K."/>
            <person name="Rhodes N."/>
            <person name="Thang M."/>
            <person name="Chan C."/>
        </authorList>
    </citation>
    <scope>NUCLEOTIDE SEQUENCE</scope>
</reference>
<sequence length="113" mass="12264">VLRPLRRACRGLAAPAWATVDPATLSAASPAEGMNLCGGSWAKAKRTQDIVDPLNGEVFLKVPNTAMDEIEPYIQRMAAVPRSGLHNPFKNPERYVMLGEVCGAAAREMFKPE</sequence>
<evidence type="ECO:0000313" key="1">
    <source>
        <dbReference type="EMBL" id="CAE7415438.1"/>
    </source>
</evidence>
<feature type="non-terminal residue" evidence="1">
    <location>
        <position position="1"/>
    </location>
</feature>
<proteinExistence type="predicted"/>
<dbReference type="EMBL" id="CAJNJA010018107">
    <property type="protein sequence ID" value="CAE7415438.1"/>
    <property type="molecule type" value="Genomic_DNA"/>
</dbReference>
<accession>A0A812R329</accession>
<gene>
    <name evidence="1" type="primary">FIS1</name>
    <name evidence="1" type="ORF">SNEC2469_LOCUS11414</name>
</gene>
<dbReference type="OrthoDB" id="440325at2759"/>
<evidence type="ECO:0000313" key="2">
    <source>
        <dbReference type="Proteomes" id="UP000601435"/>
    </source>
</evidence>
<dbReference type="Proteomes" id="UP000601435">
    <property type="component" value="Unassembled WGS sequence"/>
</dbReference>
<name>A0A812R329_9DINO</name>
<keyword evidence="2" id="KW-1185">Reference proteome</keyword>
<dbReference type="AlphaFoldDB" id="A0A812R329"/>